<dbReference type="KEGG" id="cim:CIMG_13565"/>
<protein>
    <submittedName>
        <fullName evidence="1">Uncharacterized protein</fullName>
    </submittedName>
</protein>
<evidence type="ECO:0000313" key="2">
    <source>
        <dbReference type="Proteomes" id="UP000001261"/>
    </source>
</evidence>
<name>J3K1B3_COCIM</name>
<reference evidence="2" key="1">
    <citation type="journal article" date="2009" name="Genome Res.">
        <title>Comparative genomic analyses of the human fungal pathogens Coccidioides and their relatives.</title>
        <authorList>
            <person name="Sharpton T.J."/>
            <person name="Stajich J.E."/>
            <person name="Rounsley S.D."/>
            <person name="Gardner M.J."/>
            <person name="Wortman J.R."/>
            <person name="Jordar V.S."/>
            <person name="Maiti R."/>
            <person name="Kodira C.D."/>
            <person name="Neafsey D.E."/>
            <person name="Zeng Q."/>
            <person name="Hung C.-Y."/>
            <person name="McMahan C."/>
            <person name="Muszewska A."/>
            <person name="Grynberg M."/>
            <person name="Mandel M.A."/>
            <person name="Kellner E.M."/>
            <person name="Barker B.M."/>
            <person name="Galgiani J.N."/>
            <person name="Orbach M.J."/>
            <person name="Kirkland T.N."/>
            <person name="Cole G.T."/>
            <person name="Henn M.R."/>
            <person name="Birren B.W."/>
            <person name="Taylor J.W."/>
        </authorList>
    </citation>
    <scope>NUCLEOTIDE SEQUENCE [LARGE SCALE GENOMIC DNA]</scope>
    <source>
        <strain evidence="2">RS</strain>
    </source>
</reference>
<dbReference type="Proteomes" id="UP000001261">
    <property type="component" value="Unassembled WGS sequence"/>
</dbReference>
<dbReference type="GeneID" id="24165192"/>
<dbReference type="AlphaFoldDB" id="J3K1B3"/>
<dbReference type="RefSeq" id="XP_001239330.2">
    <property type="nucleotide sequence ID" value="XM_001239329.2"/>
</dbReference>
<reference evidence="2" key="2">
    <citation type="journal article" date="2010" name="Genome Res.">
        <title>Population genomic sequencing of Coccidioides fungi reveals recent hybridization and transposon control.</title>
        <authorList>
            <person name="Neafsey D.E."/>
            <person name="Barker B.M."/>
            <person name="Sharpton T.J."/>
            <person name="Stajich J.E."/>
            <person name="Park D.J."/>
            <person name="Whiston E."/>
            <person name="Hung C.-Y."/>
            <person name="McMahan C."/>
            <person name="White J."/>
            <person name="Sykes S."/>
            <person name="Heiman D."/>
            <person name="Young S."/>
            <person name="Zeng Q."/>
            <person name="Abouelleil A."/>
            <person name="Aftuck L."/>
            <person name="Bessette D."/>
            <person name="Brown A."/>
            <person name="FitzGerald M."/>
            <person name="Lui A."/>
            <person name="Macdonald J.P."/>
            <person name="Priest M."/>
            <person name="Orbach M.J."/>
            <person name="Galgiani J.N."/>
            <person name="Kirkland T.N."/>
            <person name="Cole G.T."/>
            <person name="Birren B.W."/>
            <person name="Henn M.R."/>
            <person name="Taylor J.W."/>
            <person name="Rounsley S.D."/>
        </authorList>
    </citation>
    <scope>GENOME REANNOTATION</scope>
    <source>
        <strain evidence="2">RS</strain>
    </source>
</reference>
<dbReference type="VEuPathDB" id="FungiDB:CIMG_13565"/>
<proteinExistence type="predicted"/>
<keyword evidence="2" id="KW-1185">Reference proteome</keyword>
<dbReference type="EMBL" id="GG704915">
    <property type="protein sequence ID" value="EAS27747.3"/>
    <property type="molecule type" value="Genomic_DNA"/>
</dbReference>
<organism evidence="1 2">
    <name type="scientific">Coccidioides immitis (strain RS)</name>
    <name type="common">Valley fever fungus</name>
    <dbReference type="NCBI Taxonomy" id="246410"/>
    <lineage>
        <taxon>Eukaryota</taxon>
        <taxon>Fungi</taxon>
        <taxon>Dikarya</taxon>
        <taxon>Ascomycota</taxon>
        <taxon>Pezizomycotina</taxon>
        <taxon>Eurotiomycetes</taxon>
        <taxon>Eurotiomycetidae</taxon>
        <taxon>Onygenales</taxon>
        <taxon>Onygenaceae</taxon>
        <taxon>Coccidioides</taxon>
    </lineage>
</organism>
<evidence type="ECO:0000313" key="1">
    <source>
        <dbReference type="EMBL" id="EAS27747.3"/>
    </source>
</evidence>
<gene>
    <name evidence="1" type="ORF">CIMG_13565</name>
</gene>
<dbReference type="InParanoid" id="J3K1B3"/>
<accession>J3K1B3</accession>
<sequence>MLSRSMGLIVVNILDLRAKLCRNAQKKRKSAAADIINKYENNLDDLVELDFVKDTNNNNECKSNM</sequence>